<dbReference type="InterPro" id="IPR050964">
    <property type="entry name" value="Striated_Muscle_Regulatory"/>
</dbReference>
<feature type="domain" description="Fibronectin type-III" evidence="6">
    <location>
        <begin position="385"/>
        <end position="482"/>
    </location>
</feature>
<feature type="signal peptide" evidence="5">
    <location>
        <begin position="1"/>
        <end position="22"/>
    </location>
</feature>
<keyword evidence="8" id="KW-1185">Reference proteome</keyword>
<dbReference type="PANTHER" id="PTHR13817:SF73">
    <property type="entry name" value="FIBRONECTIN TYPE-III DOMAIN-CONTAINING PROTEIN"/>
    <property type="match status" value="1"/>
</dbReference>
<dbReference type="Pfam" id="PF05426">
    <property type="entry name" value="Alginate_lyase"/>
    <property type="match status" value="1"/>
</dbReference>
<feature type="domain" description="Fibronectin type-III" evidence="6">
    <location>
        <begin position="675"/>
        <end position="762"/>
    </location>
</feature>
<dbReference type="Proteomes" id="UP001155483">
    <property type="component" value="Unassembled WGS sequence"/>
</dbReference>
<keyword evidence="3" id="KW-1015">Disulfide bond</keyword>
<evidence type="ECO:0000256" key="5">
    <source>
        <dbReference type="SAM" id="SignalP"/>
    </source>
</evidence>
<dbReference type="PANTHER" id="PTHR13817">
    <property type="entry name" value="TITIN"/>
    <property type="match status" value="1"/>
</dbReference>
<dbReference type="EMBL" id="JAOTIF010000044">
    <property type="protein sequence ID" value="MCU7552738.1"/>
    <property type="molecule type" value="Genomic_DNA"/>
</dbReference>
<dbReference type="Gene3D" id="2.60.40.10">
    <property type="entry name" value="Immunoglobulins"/>
    <property type="match status" value="5"/>
</dbReference>
<reference evidence="7" key="1">
    <citation type="submission" date="2022-09" db="EMBL/GenBank/DDBJ databases">
        <authorList>
            <person name="Yuan C."/>
            <person name="Ke Z."/>
        </authorList>
    </citation>
    <scope>NUCLEOTIDE SEQUENCE</scope>
    <source>
        <strain evidence="7">LB-8</strain>
    </source>
</reference>
<dbReference type="SUPFAM" id="SSF48230">
    <property type="entry name" value="Chondroitin AC/alginate lyase"/>
    <property type="match status" value="1"/>
</dbReference>
<evidence type="ECO:0000313" key="7">
    <source>
        <dbReference type="EMBL" id="MCU7552738.1"/>
    </source>
</evidence>
<dbReference type="RefSeq" id="WP_279300175.1">
    <property type="nucleotide sequence ID" value="NZ_JAOTIF010000044.1"/>
</dbReference>
<gene>
    <name evidence="7" type="ORF">OCK74_26710</name>
</gene>
<organism evidence="7 8">
    <name type="scientific">Paraflavisolibacter caeni</name>
    <dbReference type="NCBI Taxonomy" id="2982496"/>
    <lineage>
        <taxon>Bacteria</taxon>
        <taxon>Pseudomonadati</taxon>
        <taxon>Bacteroidota</taxon>
        <taxon>Chitinophagia</taxon>
        <taxon>Chitinophagales</taxon>
        <taxon>Chitinophagaceae</taxon>
        <taxon>Paraflavisolibacter</taxon>
    </lineage>
</organism>
<dbReference type="GO" id="GO:0005975">
    <property type="term" value="P:carbohydrate metabolic process"/>
    <property type="evidence" value="ECO:0007669"/>
    <property type="project" value="UniProtKB-ARBA"/>
</dbReference>
<dbReference type="CDD" id="cd00063">
    <property type="entry name" value="FN3"/>
    <property type="match status" value="3"/>
</dbReference>
<dbReference type="InterPro" id="IPR036116">
    <property type="entry name" value="FN3_sf"/>
</dbReference>
<dbReference type="SMART" id="SM00060">
    <property type="entry name" value="FN3"/>
    <property type="match status" value="4"/>
</dbReference>
<dbReference type="InterPro" id="IPR013783">
    <property type="entry name" value="Ig-like_fold"/>
</dbReference>
<dbReference type="InterPro" id="IPR006558">
    <property type="entry name" value="LamG-like"/>
</dbReference>
<dbReference type="InterPro" id="IPR008397">
    <property type="entry name" value="Alginate_lyase_dom"/>
</dbReference>
<keyword evidence="4 7" id="KW-0456">Lyase</keyword>
<dbReference type="InterPro" id="IPR015919">
    <property type="entry name" value="Cadherin-like_sf"/>
</dbReference>
<dbReference type="Gene3D" id="1.50.10.100">
    <property type="entry name" value="Chondroitin AC/alginate lyase"/>
    <property type="match status" value="1"/>
</dbReference>
<dbReference type="InterPro" id="IPR026444">
    <property type="entry name" value="Secre_tail"/>
</dbReference>
<dbReference type="SUPFAM" id="SSF49265">
    <property type="entry name" value="Fibronectin type III"/>
    <property type="match status" value="3"/>
</dbReference>
<dbReference type="GO" id="GO:0042597">
    <property type="term" value="C:periplasmic space"/>
    <property type="evidence" value="ECO:0007669"/>
    <property type="project" value="InterPro"/>
</dbReference>
<reference evidence="7" key="2">
    <citation type="submission" date="2023-04" db="EMBL/GenBank/DDBJ databases">
        <title>Paracnuella aquatica gen. nov., sp. nov., a member of the family Chitinophagaceae isolated from a hot spring.</title>
        <authorList>
            <person name="Wang C."/>
        </authorList>
    </citation>
    <scope>NUCLEOTIDE SEQUENCE</scope>
    <source>
        <strain evidence="7">LB-8</strain>
    </source>
</reference>
<dbReference type="SUPFAM" id="SSF49899">
    <property type="entry name" value="Concanavalin A-like lectins/glucanases"/>
    <property type="match status" value="1"/>
</dbReference>
<feature type="domain" description="Fibronectin type-III" evidence="6">
    <location>
        <begin position="1060"/>
        <end position="1148"/>
    </location>
</feature>
<dbReference type="Pfam" id="PF05345">
    <property type="entry name" value="He_PIG"/>
    <property type="match status" value="1"/>
</dbReference>
<keyword evidence="1 5" id="KW-0732">Signal</keyword>
<dbReference type="GO" id="GO:0016829">
    <property type="term" value="F:lyase activity"/>
    <property type="evidence" value="ECO:0007669"/>
    <property type="project" value="UniProtKB-KW"/>
</dbReference>
<dbReference type="Gene3D" id="2.60.120.260">
    <property type="entry name" value="Galactose-binding domain-like"/>
    <property type="match status" value="1"/>
</dbReference>
<evidence type="ECO:0000313" key="8">
    <source>
        <dbReference type="Proteomes" id="UP001155483"/>
    </source>
</evidence>
<dbReference type="SUPFAM" id="SSF49785">
    <property type="entry name" value="Galactose-binding domain-like"/>
    <property type="match status" value="1"/>
</dbReference>
<name>A0A9X2Y2L9_9BACT</name>
<dbReference type="SMART" id="SM00560">
    <property type="entry name" value="LamGL"/>
    <property type="match status" value="1"/>
</dbReference>
<dbReference type="InterPro" id="IPR008979">
    <property type="entry name" value="Galactose-bd-like_sf"/>
</dbReference>
<protein>
    <submittedName>
        <fullName evidence="7">Alginate lyase family protein</fullName>
    </submittedName>
</protein>
<dbReference type="InterPro" id="IPR013320">
    <property type="entry name" value="ConA-like_dom_sf"/>
</dbReference>
<dbReference type="Pfam" id="PF00041">
    <property type="entry name" value="fn3"/>
    <property type="match status" value="1"/>
</dbReference>
<evidence type="ECO:0000256" key="2">
    <source>
        <dbReference type="ARBA" id="ARBA00022737"/>
    </source>
</evidence>
<sequence length="1756" mass="185181">MKKILLLTFLLLLLFYNQSATAQTFVHPGGLHTLADLERMKAKVAAGEHPWIDGWNKLITDGQAQNTYTAGARANMGGSRQRADADAHAAYLNAIRWYISGDTTYAACAVRILNAWSAAVNQVPTGTDIPGLSGIPIFDFALAAEVLRIYPGWAPADFDRFKNMMTTYFYPVCHNFLVNHNGACISHFWANWDISNIGALIAMGVLCDNQEIYNEGVEYFKNGDGAGSIKNAVYYIHPNGLGQWQESGRDQEHAQLGVGMMAAFCQVAWNQGLDLFGYDNNRLLAGAEYVARTNLSLPVPYTPYNNCDNANQKWVAINGLGRLDDRPVWELLYNHYVVRKGLNAPNVQAIAQLMRPEHGSIDHFGYGTLTFTLDASASPYPPAPMPSAPTGVTATAGVSRVSLQWSTPAESNVQGYKIQRATTAGGPYTTIASWSDNTYNQYTDYNLTNGTTYYYVIAANNQSGTSSNSVEVSATPLATSSTLPAGWSRKDIGAVSISGTAQYANVSNNTFVTSGAGSDIGGNADALGFTYGIATGDVTITARIIGVGGLRKTGVMIRESLEPDAKAFVMKLGDVGWRQAGFGMRTSTGGSMSWIGGNDYTWQPAWFKLQRSGNTITGYESSDGVTWFSVGSATVSMGSNCYVGLANCSGSTSSLNTTTFDNVTVVTESTTSLNAPTGLTTVAGNTQDTLNWNAVDGASSYILKRATVSGGPYTTVASNLNVTNYTDTALVNGTTYYYVVTAANLAGESENSAEVSISPELSIPPVPAGVIVKSVSAGQINLFWTASLSAATYNVKRATVSGGPYTTIASPTTTSFSDATLTDNVTYYYVVSAVNAKGESVYSAEVIAAPGKVSYWKFNETSGTSAQDSWGNRNGTLASAANWTSGILNNGVRLDGSSNGYVTLPAGLMSDINDFTVATWVKVDVSATWARIFDFGSGTTNYMFLAPASSANTVRYAITTGSGEQQINSSSALSTGVWNHVAVTLSGKVGILYINGVEAGRNSNMTLTPSSLGSSTNQNWIGKSQWNDPLLTGSVDEFRIYSKALSATEISGLVYESVPPPSPSNLSVVGGNNQIALSWSAPTSATSYHVKRATAAGGPYSTIADITTTSYTDTTAENCTTYFYVVSAMNSVGEGANSAEASLSFGKKLTGTLIGTSGSWSNNAATTKAAAVDGNLNTFFDGPSGTSWVGYDLGADSSRMITRIRYAPRSGYAARMVGGIFQGSNVADFSTATTLFTVTSQPTVGVYTEQTIANTTAFRYVRYITLNTGSGNVAEVEFYGLLARAPQLVHKAGTHTVLYGAPFSDTIQAVHSPNNYSAAGLPEGLQLNSCTGIISGAPTATGTFSVILNAANNWGSVNDTMKLTVYRLPLVTTKNIQVALDANGKASVSPQQVDNGSVSYSGALTLIIDRTDFTCADIGAPITVTLTATDADGRSSSGTAQVSVVDNLPPTVVAPADQFFCYSAAGSYSIPTLTASDNCGIASVSYSVSGVTTRSGNGSDASGSFGAGTSTIEWTVTDVHSKISTASTVVTVNAPLTMSIPDVYAMNPAVDEKNTLYLGYGPTALTISAMPQGGTAAYTYSWSTGQTSQSISVSTPGTNKVIVTDAKGCSTTASIAIYQLDVRCGNQDNKVTICHNGKTICINPSDVQDHLDHGDKLGACTITSSLSLKGDIAAEEINPMKVVVYPNPVTDILNIKLESLETDATVQVYNTNGAVVYTKRLTSLTQALSLKELASGIYYVRVNNGGKITTEKIMKQ</sequence>
<accession>A0A9X2Y2L9</accession>
<feature type="domain" description="Fibronectin type-III" evidence="6">
    <location>
        <begin position="766"/>
        <end position="853"/>
    </location>
</feature>
<proteinExistence type="predicted"/>
<dbReference type="Pfam" id="PF18962">
    <property type="entry name" value="Por_Secre_tail"/>
    <property type="match status" value="1"/>
</dbReference>
<dbReference type="GO" id="GO:0005509">
    <property type="term" value="F:calcium ion binding"/>
    <property type="evidence" value="ECO:0007669"/>
    <property type="project" value="InterPro"/>
</dbReference>
<dbReference type="PROSITE" id="PS50853">
    <property type="entry name" value="FN3"/>
    <property type="match status" value="4"/>
</dbReference>
<dbReference type="SUPFAM" id="SSF49313">
    <property type="entry name" value="Cadherin-like"/>
    <property type="match status" value="1"/>
</dbReference>
<dbReference type="NCBIfam" id="TIGR04183">
    <property type="entry name" value="Por_Secre_tail"/>
    <property type="match status" value="1"/>
</dbReference>
<keyword evidence="2" id="KW-0677">Repeat</keyword>
<dbReference type="Pfam" id="PF13385">
    <property type="entry name" value="Laminin_G_3"/>
    <property type="match status" value="1"/>
</dbReference>
<dbReference type="InterPro" id="IPR003961">
    <property type="entry name" value="FN3_dom"/>
</dbReference>
<dbReference type="Gene3D" id="2.60.120.200">
    <property type="match status" value="2"/>
</dbReference>
<feature type="chain" id="PRO_5040736240" evidence="5">
    <location>
        <begin position="23"/>
        <end position="1756"/>
    </location>
</feature>
<evidence type="ECO:0000256" key="1">
    <source>
        <dbReference type="ARBA" id="ARBA00022729"/>
    </source>
</evidence>
<comment type="caution">
    <text evidence="7">The sequence shown here is derived from an EMBL/GenBank/DDBJ whole genome shotgun (WGS) entry which is preliminary data.</text>
</comment>
<evidence type="ECO:0000256" key="3">
    <source>
        <dbReference type="ARBA" id="ARBA00023157"/>
    </source>
</evidence>
<dbReference type="GO" id="GO:0004553">
    <property type="term" value="F:hydrolase activity, hydrolyzing O-glycosyl compounds"/>
    <property type="evidence" value="ECO:0007669"/>
    <property type="project" value="UniProtKB-ARBA"/>
</dbReference>
<dbReference type="GO" id="GO:0016020">
    <property type="term" value="C:membrane"/>
    <property type="evidence" value="ECO:0007669"/>
    <property type="project" value="InterPro"/>
</dbReference>
<evidence type="ECO:0000259" key="6">
    <source>
        <dbReference type="PROSITE" id="PS50853"/>
    </source>
</evidence>
<evidence type="ECO:0000256" key="4">
    <source>
        <dbReference type="ARBA" id="ARBA00023239"/>
    </source>
</evidence>
<dbReference type="InterPro" id="IPR008929">
    <property type="entry name" value="Chondroitin_lyas"/>
</dbReference>
<dbReference type="Gene3D" id="2.60.40.740">
    <property type="match status" value="1"/>
</dbReference>